<feature type="compositionally biased region" description="Gly residues" evidence="1">
    <location>
        <begin position="251"/>
        <end position="261"/>
    </location>
</feature>
<organism evidence="3">
    <name type="scientific">uncultured Acidimicrobiales bacterium</name>
    <dbReference type="NCBI Taxonomy" id="310071"/>
    <lineage>
        <taxon>Bacteria</taxon>
        <taxon>Bacillati</taxon>
        <taxon>Actinomycetota</taxon>
        <taxon>Acidimicrobiia</taxon>
        <taxon>Acidimicrobiales</taxon>
        <taxon>environmental samples</taxon>
    </lineage>
</organism>
<gene>
    <name evidence="3" type="ORF">AVDCRST_MAG20-1224</name>
</gene>
<proteinExistence type="predicted"/>
<reference evidence="3" key="1">
    <citation type="submission" date="2020-02" db="EMBL/GenBank/DDBJ databases">
        <authorList>
            <person name="Meier V. D."/>
        </authorList>
    </citation>
    <scope>NUCLEOTIDE SEQUENCE</scope>
    <source>
        <strain evidence="3">AVDCRST_MAG20</strain>
    </source>
</reference>
<dbReference type="SUPFAM" id="SSF46785">
    <property type="entry name" value="Winged helix' DNA-binding domain"/>
    <property type="match status" value="1"/>
</dbReference>
<dbReference type="InterPro" id="IPR036388">
    <property type="entry name" value="WH-like_DNA-bd_sf"/>
</dbReference>
<evidence type="ECO:0000256" key="1">
    <source>
        <dbReference type="SAM" id="MobiDB-lite"/>
    </source>
</evidence>
<dbReference type="GO" id="GO:0003700">
    <property type="term" value="F:DNA-binding transcription factor activity"/>
    <property type="evidence" value="ECO:0007669"/>
    <property type="project" value="InterPro"/>
</dbReference>
<dbReference type="InterPro" id="IPR001845">
    <property type="entry name" value="HTH_ArsR_DNA-bd_dom"/>
</dbReference>
<sequence length="269" mass="27020">MDGTPGIPSRLDLLKALGDNTRYAIYLELARSPRPLATADVAESLGLHPNTVRPHLERMRDVGLLAVETEGRGGVGRPQHRYSPAPDAPSLGLEPPAMPLLAGMLVGVAAAAGAEPEEAAAIGRLQGAAAAAQLVPSAGAHDGGADEPAGDLSVGDPAGDGGVDAAVCLEALVTDLARLGFDPAVAGDDEGVTVAFAHCPFAGIAEAHPEIVCHLHRGMVEGLVGAVGGLDVTAFRTLVDRHPCRVELAPAGGGPEAGPGARGADSRGR</sequence>
<name>A0A6J4HQU5_9ACTN</name>
<evidence type="ECO:0000313" key="3">
    <source>
        <dbReference type="EMBL" id="CAA9230939.1"/>
    </source>
</evidence>
<dbReference type="CDD" id="cd00090">
    <property type="entry name" value="HTH_ARSR"/>
    <property type="match status" value="1"/>
</dbReference>
<dbReference type="PROSITE" id="PS50987">
    <property type="entry name" value="HTH_ARSR_2"/>
    <property type="match status" value="1"/>
</dbReference>
<dbReference type="SMART" id="SM00418">
    <property type="entry name" value="HTH_ARSR"/>
    <property type="match status" value="1"/>
</dbReference>
<dbReference type="InterPro" id="IPR036390">
    <property type="entry name" value="WH_DNA-bd_sf"/>
</dbReference>
<dbReference type="Pfam" id="PF12840">
    <property type="entry name" value="HTH_20"/>
    <property type="match status" value="1"/>
</dbReference>
<protein>
    <recommendedName>
        <fullName evidence="2">HTH arsR-type domain-containing protein</fullName>
    </recommendedName>
</protein>
<dbReference type="AlphaFoldDB" id="A0A6J4HQU5"/>
<evidence type="ECO:0000259" key="2">
    <source>
        <dbReference type="PROSITE" id="PS50987"/>
    </source>
</evidence>
<feature type="domain" description="HTH arsR-type" evidence="2">
    <location>
        <begin position="2"/>
        <end position="98"/>
    </location>
</feature>
<accession>A0A6J4HQU5</accession>
<feature type="region of interest" description="Disordered" evidence="1">
    <location>
        <begin position="248"/>
        <end position="269"/>
    </location>
</feature>
<dbReference type="InterPro" id="IPR011991">
    <property type="entry name" value="ArsR-like_HTH"/>
</dbReference>
<dbReference type="EMBL" id="CADCSY010000051">
    <property type="protein sequence ID" value="CAA9230939.1"/>
    <property type="molecule type" value="Genomic_DNA"/>
</dbReference>
<dbReference type="Gene3D" id="1.10.10.10">
    <property type="entry name" value="Winged helix-like DNA-binding domain superfamily/Winged helix DNA-binding domain"/>
    <property type="match status" value="1"/>
</dbReference>